<keyword evidence="1" id="KW-0472">Membrane</keyword>
<protein>
    <submittedName>
        <fullName evidence="2">Uncharacterized protein</fullName>
    </submittedName>
</protein>
<organism evidence="2 3">
    <name type="scientific">Flavobacterium geliluteum</name>
    <dbReference type="NCBI Taxonomy" id="2816120"/>
    <lineage>
        <taxon>Bacteria</taxon>
        <taxon>Pseudomonadati</taxon>
        <taxon>Bacteroidota</taxon>
        <taxon>Flavobacteriia</taxon>
        <taxon>Flavobacteriales</taxon>
        <taxon>Flavobacteriaceae</taxon>
        <taxon>Flavobacterium</taxon>
    </lineage>
</organism>
<dbReference type="Proteomes" id="UP000675047">
    <property type="component" value="Unassembled WGS sequence"/>
</dbReference>
<keyword evidence="3" id="KW-1185">Reference proteome</keyword>
<sequence>MARILAKEKAETFARLSVALAGLTSLGVSTIFSTGVVCTGRVAVSALSF</sequence>
<evidence type="ECO:0000313" key="3">
    <source>
        <dbReference type="Proteomes" id="UP000675047"/>
    </source>
</evidence>
<comment type="caution">
    <text evidence="2">The sequence shown here is derived from an EMBL/GenBank/DDBJ whole genome shotgun (WGS) entry which is preliminary data.</text>
</comment>
<name>A0A940XBN7_9FLAO</name>
<accession>A0A940XBN7</accession>
<evidence type="ECO:0000256" key="1">
    <source>
        <dbReference type="SAM" id="Phobius"/>
    </source>
</evidence>
<dbReference type="AlphaFoldDB" id="A0A940XBN7"/>
<evidence type="ECO:0000313" key="2">
    <source>
        <dbReference type="EMBL" id="MBP4136820.1"/>
    </source>
</evidence>
<keyword evidence="1" id="KW-0812">Transmembrane</keyword>
<keyword evidence="1" id="KW-1133">Transmembrane helix</keyword>
<feature type="transmembrane region" description="Helical" evidence="1">
    <location>
        <begin position="12"/>
        <end position="32"/>
    </location>
</feature>
<gene>
    <name evidence="2" type="ORF">J3495_01865</name>
</gene>
<reference evidence="2 3" key="1">
    <citation type="submission" date="2021-03" db="EMBL/GenBank/DDBJ databases">
        <title>Flavobacterium Flabelliformis Sp. Nov. And Flavobacterium Geliluteum Sp. Nov., Two Novel Multidrug Resistant Psychrophilic Species Isolated From Antarctica.</title>
        <authorList>
            <person name="Kralova S."/>
            <person name="Busse H.J."/>
            <person name="Bezdicek M."/>
            <person name="Nykrynova M."/>
            <person name="Kroupova E."/>
            <person name="Krsek D."/>
            <person name="Sedlacek I."/>
        </authorList>
    </citation>
    <scope>NUCLEOTIDE SEQUENCE [LARGE SCALE GENOMIC DNA]</scope>
    <source>
        <strain evidence="2 3">P7388</strain>
    </source>
</reference>
<dbReference type="RefSeq" id="WP_210664863.1">
    <property type="nucleotide sequence ID" value="NZ_JAGFBV010000002.1"/>
</dbReference>
<proteinExistence type="predicted"/>
<dbReference type="EMBL" id="JAGFBV010000002">
    <property type="protein sequence ID" value="MBP4136820.1"/>
    <property type="molecule type" value="Genomic_DNA"/>
</dbReference>